<accession>A0A914D0P2</accession>
<proteinExistence type="predicted"/>
<protein>
    <submittedName>
        <fullName evidence="2">Uncharacterized protein</fullName>
    </submittedName>
</protein>
<dbReference type="Proteomes" id="UP000887540">
    <property type="component" value="Unplaced"/>
</dbReference>
<keyword evidence="1" id="KW-1185">Reference proteome</keyword>
<name>A0A914D0P2_9BILA</name>
<organism evidence="1 2">
    <name type="scientific">Acrobeloides nanus</name>
    <dbReference type="NCBI Taxonomy" id="290746"/>
    <lineage>
        <taxon>Eukaryota</taxon>
        <taxon>Metazoa</taxon>
        <taxon>Ecdysozoa</taxon>
        <taxon>Nematoda</taxon>
        <taxon>Chromadorea</taxon>
        <taxon>Rhabditida</taxon>
        <taxon>Tylenchina</taxon>
        <taxon>Cephalobomorpha</taxon>
        <taxon>Cephaloboidea</taxon>
        <taxon>Cephalobidae</taxon>
        <taxon>Acrobeloides</taxon>
    </lineage>
</organism>
<evidence type="ECO:0000313" key="1">
    <source>
        <dbReference type="Proteomes" id="UP000887540"/>
    </source>
</evidence>
<sequence length="121" mass="13849">MYTCVLESVMLAKCVFQTCESEFISLNLAIDQSVYQGNYLIPGKQFCSLEECSHGCMKKILPLTCGEQSFSLYTNIKDMANIVQSLSMFEEKPSTENGILCIDRPFRKKILEDENDEEFDF</sequence>
<evidence type="ECO:0000313" key="2">
    <source>
        <dbReference type="WBParaSite" id="ACRNAN_scaffold17083.g12294.t1"/>
    </source>
</evidence>
<reference evidence="2" key="1">
    <citation type="submission" date="2022-11" db="UniProtKB">
        <authorList>
            <consortium name="WormBaseParasite"/>
        </authorList>
    </citation>
    <scope>IDENTIFICATION</scope>
</reference>
<dbReference type="WBParaSite" id="ACRNAN_scaffold17083.g12294.t1">
    <property type="protein sequence ID" value="ACRNAN_scaffold17083.g12294.t1"/>
    <property type="gene ID" value="ACRNAN_scaffold17083.g12294"/>
</dbReference>
<dbReference type="AlphaFoldDB" id="A0A914D0P2"/>